<evidence type="ECO:0000313" key="2">
    <source>
        <dbReference type="Proteomes" id="UP000070224"/>
    </source>
</evidence>
<protein>
    <submittedName>
        <fullName evidence="1">Uncharacterized protein</fullName>
    </submittedName>
</protein>
<sequence length="42" mass="4874">MMDIRVIAFPYSKRMPRFYPTPIWQALLTNELICKSCVGGIL</sequence>
<comment type="caution">
    <text evidence="1">The sequence shown here is derived from an EMBL/GenBank/DDBJ whole genome shotgun (WGS) entry which is preliminary data.</text>
</comment>
<accession>A0A134B0D5</accession>
<gene>
    <name evidence="1" type="ORF">HMPREF3185_02038</name>
</gene>
<dbReference type="PATRIC" id="fig|322095.3.peg.2008"/>
<dbReference type="AlphaFoldDB" id="A0A134B0D5"/>
<evidence type="ECO:0000313" key="1">
    <source>
        <dbReference type="EMBL" id="KXB73399.1"/>
    </source>
</evidence>
<dbReference type="Proteomes" id="UP000070224">
    <property type="component" value="Unassembled WGS sequence"/>
</dbReference>
<proteinExistence type="predicted"/>
<dbReference type="EMBL" id="LSDK01000139">
    <property type="protein sequence ID" value="KXB73399.1"/>
    <property type="molecule type" value="Genomic_DNA"/>
</dbReference>
<name>A0A134B0D5_9PORP</name>
<keyword evidence="2" id="KW-1185">Reference proteome</keyword>
<reference evidence="2" key="1">
    <citation type="submission" date="2016-01" db="EMBL/GenBank/DDBJ databases">
        <authorList>
            <person name="Mitreva M."/>
            <person name="Pepin K.H."/>
            <person name="Mihindukulasuriya K.A."/>
            <person name="Fulton R."/>
            <person name="Fronick C."/>
            <person name="O'Laughlin M."/>
            <person name="Miner T."/>
            <person name="Herter B."/>
            <person name="Rosa B.A."/>
            <person name="Cordes M."/>
            <person name="Tomlinson C."/>
            <person name="Wollam A."/>
            <person name="Palsikar V.B."/>
            <person name="Mardis E.R."/>
            <person name="Wilson R.K."/>
        </authorList>
    </citation>
    <scope>NUCLEOTIDE SEQUENCE [LARGE SCALE GENOMIC DNA]</scope>
    <source>
        <strain evidence="2">KA00683</strain>
    </source>
</reference>
<organism evidence="1 2">
    <name type="scientific">Porphyromonas somerae</name>
    <dbReference type="NCBI Taxonomy" id="322095"/>
    <lineage>
        <taxon>Bacteria</taxon>
        <taxon>Pseudomonadati</taxon>
        <taxon>Bacteroidota</taxon>
        <taxon>Bacteroidia</taxon>
        <taxon>Bacteroidales</taxon>
        <taxon>Porphyromonadaceae</taxon>
        <taxon>Porphyromonas</taxon>
    </lineage>
</organism>